<accession>A0A0M0LJA3</accession>
<dbReference type="OrthoDB" id="2740293at2"/>
<organism evidence="1 2">
    <name type="scientific">Viridibacillus arvi</name>
    <dbReference type="NCBI Taxonomy" id="263475"/>
    <lineage>
        <taxon>Bacteria</taxon>
        <taxon>Bacillati</taxon>
        <taxon>Bacillota</taxon>
        <taxon>Bacilli</taxon>
        <taxon>Bacillales</taxon>
        <taxon>Caryophanaceae</taxon>
        <taxon>Viridibacillus</taxon>
    </lineage>
</organism>
<protein>
    <submittedName>
        <fullName evidence="1">Uncharacterized protein</fullName>
    </submittedName>
</protein>
<evidence type="ECO:0000313" key="2">
    <source>
        <dbReference type="Proteomes" id="UP000036867"/>
    </source>
</evidence>
<name>A0A0M0LJA3_9BACL</name>
<reference evidence="2" key="1">
    <citation type="submission" date="2015-08" db="EMBL/GenBank/DDBJ databases">
        <title>Fjat-10028 dsm 16317.</title>
        <authorList>
            <person name="Liu B."/>
            <person name="Wang J."/>
            <person name="Zhu Y."/>
            <person name="Liu G."/>
            <person name="Chen Q."/>
            <person name="Chen Z."/>
            <person name="Lan J."/>
            <person name="Che J."/>
            <person name="Ge C."/>
            <person name="Shi H."/>
            <person name="Pan Z."/>
            <person name="Liu X."/>
        </authorList>
    </citation>
    <scope>NUCLEOTIDE SEQUENCE [LARGE SCALE GENOMIC DNA]</scope>
    <source>
        <strain evidence="2">DSM 16317</strain>
    </source>
</reference>
<proteinExistence type="predicted"/>
<gene>
    <name evidence="1" type="ORF">AMD00_00670</name>
</gene>
<keyword evidence="2" id="KW-1185">Reference proteome</keyword>
<dbReference type="EMBL" id="LILB01000001">
    <property type="protein sequence ID" value="KOO51061.1"/>
    <property type="molecule type" value="Genomic_DNA"/>
</dbReference>
<comment type="caution">
    <text evidence="1">The sequence shown here is derived from an EMBL/GenBank/DDBJ whole genome shotgun (WGS) entry which is preliminary data.</text>
</comment>
<dbReference type="Proteomes" id="UP000036867">
    <property type="component" value="Unassembled WGS sequence"/>
</dbReference>
<dbReference type="AlphaFoldDB" id="A0A0M0LJA3"/>
<evidence type="ECO:0000313" key="1">
    <source>
        <dbReference type="EMBL" id="KOO51061.1"/>
    </source>
</evidence>
<sequence>MVSAIEWTGKNPAVINSLELIKEDGKPVLFEDDGISYKFYGADSQKSEGTYTFDNIGDLKDIEGLKVKGKGKIVIGMTLGKVTKDSNRKLKVNYTINGKVREQIILSHTYKELSTRK</sequence>